<proteinExistence type="predicted"/>
<protein>
    <submittedName>
        <fullName evidence="1">Uncharacterized protein</fullName>
    </submittedName>
</protein>
<dbReference type="KEGG" id="psl:Psta_2755"/>
<dbReference type="EMBL" id="CP001848">
    <property type="protein sequence ID" value="ADB17421.1"/>
    <property type="molecule type" value="Genomic_DNA"/>
</dbReference>
<accession>D2R7J5</accession>
<evidence type="ECO:0000313" key="1">
    <source>
        <dbReference type="EMBL" id="ADB17421.1"/>
    </source>
</evidence>
<reference evidence="1 2" key="1">
    <citation type="journal article" date="2009" name="Stand. Genomic Sci.">
        <title>Complete genome sequence of Pirellula staleyi type strain (ATCC 27377).</title>
        <authorList>
            <person name="Clum A."/>
            <person name="Tindall B.J."/>
            <person name="Sikorski J."/>
            <person name="Ivanova N."/>
            <person name="Mavrommatis K."/>
            <person name="Lucas S."/>
            <person name="Glavina del Rio T."/>
            <person name="Nolan M."/>
            <person name="Chen F."/>
            <person name="Tice H."/>
            <person name="Pitluck S."/>
            <person name="Cheng J.F."/>
            <person name="Chertkov O."/>
            <person name="Brettin T."/>
            <person name="Han C."/>
            <person name="Detter J.C."/>
            <person name="Kuske C."/>
            <person name="Bruce D."/>
            <person name="Goodwin L."/>
            <person name="Ovchinikova G."/>
            <person name="Pati A."/>
            <person name="Mikhailova N."/>
            <person name="Chen A."/>
            <person name="Palaniappan K."/>
            <person name="Land M."/>
            <person name="Hauser L."/>
            <person name="Chang Y.J."/>
            <person name="Jeffries C.D."/>
            <person name="Chain P."/>
            <person name="Rohde M."/>
            <person name="Goker M."/>
            <person name="Bristow J."/>
            <person name="Eisen J.A."/>
            <person name="Markowitz V."/>
            <person name="Hugenholtz P."/>
            <person name="Kyrpides N.C."/>
            <person name="Klenk H.P."/>
            <person name="Lapidus A."/>
        </authorList>
    </citation>
    <scope>NUCLEOTIDE SEQUENCE [LARGE SCALE GENOMIC DNA]</scope>
    <source>
        <strain evidence="2">ATCC 27377 / DSM 6068 / ICPB 4128</strain>
    </source>
</reference>
<dbReference type="AlphaFoldDB" id="D2R7J5"/>
<name>D2R7J5_PIRSD</name>
<dbReference type="HOGENOM" id="CLU_2975360_0_0_0"/>
<evidence type="ECO:0000313" key="2">
    <source>
        <dbReference type="Proteomes" id="UP000001887"/>
    </source>
</evidence>
<organism evidence="1 2">
    <name type="scientific">Pirellula staleyi (strain ATCC 27377 / DSM 6068 / ICPB 4128)</name>
    <name type="common">Pirella staleyi</name>
    <dbReference type="NCBI Taxonomy" id="530564"/>
    <lineage>
        <taxon>Bacteria</taxon>
        <taxon>Pseudomonadati</taxon>
        <taxon>Planctomycetota</taxon>
        <taxon>Planctomycetia</taxon>
        <taxon>Pirellulales</taxon>
        <taxon>Pirellulaceae</taxon>
        <taxon>Pirellula</taxon>
    </lineage>
</organism>
<sequence length="58" mass="6712">MGSRSRDMAGSRMEPERFDFRPQLDDELWTWIADLSPPSWRSWNSSAGRWLIVQSGVG</sequence>
<dbReference type="Proteomes" id="UP000001887">
    <property type="component" value="Chromosome"/>
</dbReference>
<keyword evidence="2" id="KW-1185">Reference proteome</keyword>
<gene>
    <name evidence="1" type="ordered locus">Psta_2755</name>
</gene>